<accession>A0A0V1KHB3</accession>
<feature type="non-terminal residue" evidence="1">
    <location>
        <position position="1"/>
    </location>
</feature>
<evidence type="ECO:0000313" key="1">
    <source>
        <dbReference type="EMBL" id="KRZ46568.1"/>
    </source>
</evidence>
<proteinExistence type="predicted"/>
<keyword evidence="2" id="KW-1185">Reference proteome</keyword>
<comment type="caution">
    <text evidence="1">The sequence shown here is derived from an EMBL/GenBank/DDBJ whole genome shotgun (WGS) entry which is preliminary data.</text>
</comment>
<reference evidence="1 2" key="1">
    <citation type="submission" date="2015-05" db="EMBL/GenBank/DDBJ databases">
        <title>Evolution of Trichinella species and genotypes.</title>
        <authorList>
            <person name="Korhonen P.K."/>
            <person name="Edoardo P."/>
            <person name="Giuseppe L.R."/>
            <person name="Gasser R.B."/>
        </authorList>
    </citation>
    <scope>NUCLEOTIDE SEQUENCE [LARGE SCALE GENOMIC DNA]</scope>
    <source>
        <strain evidence="1">ISS10</strain>
    </source>
</reference>
<gene>
    <name evidence="1" type="ORF">T02_16445</name>
</gene>
<organism evidence="1 2">
    <name type="scientific">Trichinella nativa</name>
    <dbReference type="NCBI Taxonomy" id="6335"/>
    <lineage>
        <taxon>Eukaryota</taxon>
        <taxon>Metazoa</taxon>
        <taxon>Ecdysozoa</taxon>
        <taxon>Nematoda</taxon>
        <taxon>Enoplea</taxon>
        <taxon>Dorylaimia</taxon>
        <taxon>Trichinellida</taxon>
        <taxon>Trichinellidae</taxon>
        <taxon>Trichinella</taxon>
    </lineage>
</organism>
<evidence type="ECO:0000313" key="2">
    <source>
        <dbReference type="Proteomes" id="UP000054721"/>
    </source>
</evidence>
<protein>
    <submittedName>
        <fullName evidence="1">Uncharacterized protein</fullName>
    </submittedName>
</protein>
<dbReference type="AlphaFoldDB" id="A0A0V1KHB3"/>
<feature type="non-terminal residue" evidence="1">
    <location>
        <position position="32"/>
    </location>
</feature>
<dbReference type="EMBL" id="JYDW01002857">
    <property type="protein sequence ID" value="KRZ46568.1"/>
    <property type="molecule type" value="Genomic_DNA"/>
</dbReference>
<dbReference type="Proteomes" id="UP000054721">
    <property type="component" value="Unassembled WGS sequence"/>
</dbReference>
<name>A0A0V1KHB3_9BILA</name>
<sequence length="32" mass="3851">LRNRLNLKMRGHQSPVKYQCPCCYSSKHIYLI</sequence>